<evidence type="ECO:0000313" key="1">
    <source>
        <dbReference type="EMBL" id="CAG6668698.1"/>
    </source>
</evidence>
<reference evidence="1" key="1">
    <citation type="submission" date="2021-05" db="EMBL/GenBank/DDBJ databases">
        <authorList>
            <person name="Alioto T."/>
            <person name="Alioto T."/>
            <person name="Gomez Garrido J."/>
        </authorList>
    </citation>
    <scope>NUCLEOTIDE SEQUENCE</scope>
</reference>
<dbReference type="EMBL" id="HBUF01219375">
    <property type="protein sequence ID" value="CAG6668698.1"/>
    <property type="molecule type" value="Transcribed_RNA"/>
</dbReference>
<sequence>MPWCKEEEKACSSNSTQFPANTETLPSKMAAPISQYGFKVKFGVFKFIRIGPKYVGRSLDTFHLCPSRRFLMREEVPELLFHTHLLLQIVHSHCFFSSMIRFGDFRNDDVARRIVTSYKLGLVFTGLG</sequence>
<protein>
    <submittedName>
        <fullName evidence="1">Uncharacterized protein</fullName>
    </submittedName>
</protein>
<proteinExistence type="predicted"/>
<organism evidence="1">
    <name type="scientific">Cacopsylla melanoneura</name>
    <dbReference type="NCBI Taxonomy" id="428564"/>
    <lineage>
        <taxon>Eukaryota</taxon>
        <taxon>Metazoa</taxon>
        <taxon>Ecdysozoa</taxon>
        <taxon>Arthropoda</taxon>
        <taxon>Hexapoda</taxon>
        <taxon>Insecta</taxon>
        <taxon>Pterygota</taxon>
        <taxon>Neoptera</taxon>
        <taxon>Paraneoptera</taxon>
        <taxon>Hemiptera</taxon>
        <taxon>Sternorrhyncha</taxon>
        <taxon>Psylloidea</taxon>
        <taxon>Psyllidae</taxon>
        <taxon>Psyllinae</taxon>
        <taxon>Cacopsylla</taxon>
    </lineage>
</organism>
<dbReference type="AlphaFoldDB" id="A0A8D8WQD5"/>
<accession>A0A8D8WQD5</accession>
<name>A0A8D8WQD5_9HEMI</name>